<keyword evidence="7" id="KW-0997">Cell inner membrane</keyword>
<evidence type="ECO:0000256" key="1">
    <source>
        <dbReference type="ARBA" id="ARBA00004429"/>
    </source>
</evidence>
<evidence type="ECO:0000313" key="22">
    <source>
        <dbReference type="Proteomes" id="UP001597277"/>
    </source>
</evidence>
<dbReference type="RefSeq" id="WP_388003529.1">
    <property type="nucleotide sequence ID" value="NZ_JBHUEE010000002.1"/>
</dbReference>
<evidence type="ECO:0000256" key="4">
    <source>
        <dbReference type="ARBA" id="ARBA00008883"/>
    </source>
</evidence>
<evidence type="ECO:0000256" key="8">
    <source>
        <dbReference type="ARBA" id="ARBA00022679"/>
    </source>
</evidence>
<evidence type="ECO:0000259" key="20">
    <source>
        <dbReference type="Pfam" id="PF13614"/>
    </source>
</evidence>
<evidence type="ECO:0000256" key="11">
    <source>
        <dbReference type="ARBA" id="ARBA00022777"/>
    </source>
</evidence>
<evidence type="ECO:0000256" key="9">
    <source>
        <dbReference type="ARBA" id="ARBA00022692"/>
    </source>
</evidence>
<feature type="compositionally biased region" description="Polar residues" evidence="17">
    <location>
        <begin position="474"/>
        <end position="489"/>
    </location>
</feature>
<dbReference type="EC" id="2.7.10.2" evidence="5"/>
<evidence type="ECO:0000256" key="3">
    <source>
        <dbReference type="ARBA" id="ARBA00007316"/>
    </source>
</evidence>
<name>A0ABW4L1A1_9MICO</name>
<feature type="region of interest" description="Disordered" evidence="17">
    <location>
        <begin position="447"/>
        <end position="514"/>
    </location>
</feature>
<evidence type="ECO:0000256" key="7">
    <source>
        <dbReference type="ARBA" id="ARBA00022519"/>
    </source>
</evidence>
<dbReference type="InterPro" id="IPR005702">
    <property type="entry name" value="Wzc-like_C"/>
</dbReference>
<evidence type="ECO:0000259" key="19">
    <source>
        <dbReference type="Pfam" id="PF02706"/>
    </source>
</evidence>
<dbReference type="PANTHER" id="PTHR32309:SF13">
    <property type="entry name" value="FERRIC ENTEROBACTIN TRANSPORT PROTEIN FEPE"/>
    <property type="match status" value="1"/>
</dbReference>
<comment type="caution">
    <text evidence="21">The sequence shown here is derived from an EMBL/GenBank/DDBJ whole genome shotgun (WGS) entry which is preliminary data.</text>
</comment>
<evidence type="ECO:0000313" key="21">
    <source>
        <dbReference type="EMBL" id="MFD1717391.1"/>
    </source>
</evidence>
<dbReference type="SUPFAM" id="SSF52540">
    <property type="entry name" value="P-loop containing nucleoside triphosphate hydrolases"/>
    <property type="match status" value="1"/>
</dbReference>
<dbReference type="InterPro" id="IPR003856">
    <property type="entry name" value="LPS_length_determ_N"/>
</dbReference>
<protein>
    <recommendedName>
        <fullName evidence="5">non-specific protein-tyrosine kinase</fullName>
        <ecNumber evidence="5">2.7.10.2</ecNumber>
    </recommendedName>
</protein>
<evidence type="ECO:0000256" key="2">
    <source>
        <dbReference type="ARBA" id="ARBA00006683"/>
    </source>
</evidence>
<dbReference type="Pfam" id="PF13614">
    <property type="entry name" value="AAA_31"/>
    <property type="match status" value="1"/>
</dbReference>
<dbReference type="CDD" id="cd05387">
    <property type="entry name" value="BY-kinase"/>
    <property type="match status" value="1"/>
</dbReference>
<dbReference type="GO" id="GO:0004715">
    <property type="term" value="F:non-membrane spanning protein tyrosine kinase activity"/>
    <property type="evidence" value="ECO:0007669"/>
    <property type="project" value="UniProtKB-EC"/>
</dbReference>
<evidence type="ECO:0000256" key="5">
    <source>
        <dbReference type="ARBA" id="ARBA00011903"/>
    </source>
</evidence>
<evidence type="ECO:0000256" key="16">
    <source>
        <dbReference type="ARBA" id="ARBA00051245"/>
    </source>
</evidence>
<comment type="similarity">
    <text evidence="3">Belongs to the CpsD/CapB family.</text>
</comment>
<dbReference type="EMBL" id="JBHUEE010000002">
    <property type="protein sequence ID" value="MFD1717391.1"/>
    <property type="molecule type" value="Genomic_DNA"/>
</dbReference>
<evidence type="ECO:0000256" key="14">
    <source>
        <dbReference type="ARBA" id="ARBA00023136"/>
    </source>
</evidence>
<dbReference type="Pfam" id="PF02706">
    <property type="entry name" value="Wzz"/>
    <property type="match status" value="1"/>
</dbReference>
<dbReference type="Proteomes" id="UP001597277">
    <property type="component" value="Unassembled WGS sequence"/>
</dbReference>
<dbReference type="PANTHER" id="PTHR32309">
    <property type="entry name" value="TYROSINE-PROTEIN KINASE"/>
    <property type="match status" value="1"/>
</dbReference>
<dbReference type="InterPro" id="IPR027417">
    <property type="entry name" value="P-loop_NTPase"/>
</dbReference>
<comment type="subcellular location">
    <subcellularLocation>
        <location evidence="1">Cell inner membrane</location>
        <topology evidence="1">Multi-pass membrane protein</topology>
    </subcellularLocation>
</comment>
<keyword evidence="6" id="KW-1003">Cell membrane</keyword>
<dbReference type="NCBIfam" id="TIGR01007">
    <property type="entry name" value="eps_fam"/>
    <property type="match status" value="1"/>
</dbReference>
<feature type="transmembrane region" description="Helical" evidence="18">
    <location>
        <begin position="173"/>
        <end position="194"/>
    </location>
</feature>
<reference evidence="22" key="1">
    <citation type="journal article" date="2019" name="Int. J. Syst. Evol. Microbiol.">
        <title>The Global Catalogue of Microorganisms (GCM) 10K type strain sequencing project: providing services to taxonomists for standard genome sequencing and annotation.</title>
        <authorList>
            <consortium name="The Broad Institute Genomics Platform"/>
            <consortium name="The Broad Institute Genome Sequencing Center for Infectious Disease"/>
            <person name="Wu L."/>
            <person name="Ma J."/>
        </authorList>
    </citation>
    <scope>NUCLEOTIDE SEQUENCE [LARGE SCALE GENOMIC DNA]</scope>
    <source>
        <strain evidence="22">JCM 17130</strain>
    </source>
</reference>
<comment type="similarity">
    <text evidence="4">Belongs to the etk/wzc family.</text>
</comment>
<keyword evidence="13 18" id="KW-1133">Transmembrane helix</keyword>
<dbReference type="InterPro" id="IPR050445">
    <property type="entry name" value="Bact_polysacc_biosynth/exp"/>
</dbReference>
<keyword evidence="10" id="KW-0547">Nucleotide-binding</keyword>
<evidence type="ECO:0000256" key="17">
    <source>
        <dbReference type="SAM" id="MobiDB-lite"/>
    </source>
</evidence>
<dbReference type="InterPro" id="IPR025669">
    <property type="entry name" value="AAA_dom"/>
</dbReference>
<dbReference type="Gene3D" id="3.40.50.300">
    <property type="entry name" value="P-loop containing nucleotide triphosphate hydrolases"/>
    <property type="match status" value="1"/>
</dbReference>
<feature type="domain" description="AAA" evidence="20">
    <location>
        <begin position="264"/>
        <end position="388"/>
    </location>
</feature>
<keyword evidence="8 21" id="KW-0808">Transferase</keyword>
<gene>
    <name evidence="21" type="ORF">ACFSE6_06070</name>
</gene>
<feature type="domain" description="Polysaccharide chain length determinant N-terminal" evidence="19">
    <location>
        <begin position="3"/>
        <end position="89"/>
    </location>
</feature>
<comment type="similarity">
    <text evidence="2">Belongs to the CpsC/CapA family.</text>
</comment>
<comment type="catalytic activity">
    <reaction evidence="16">
        <text>L-tyrosyl-[protein] + ATP = O-phospho-L-tyrosyl-[protein] + ADP + H(+)</text>
        <dbReference type="Rhea" id="RHEA:10596"/>
        <dbReference type="Rhea" id="RHEA-COMP:10136"/>
        <dbReference type="Rhea" id="RHEA-COMP:20101"/>
        <dbReference type="ChEBI" id="CHEBI:15378"/>
        <dbReference type="ChEBI" id="CHEBI:30616"/>
        <dbReference type="ChEBI" id="CHEBI:46858"/>
        <dbReference type="ChEBI" id="CHEBI:61978"/>
        <dbReference type="ChEBI" id="CHEBI:456216"/>
        <dbReference type="EC" id="2.7.10.2"/>
    </reaction>
</comment>
<keyword evidence="11" id="KW-0418">Kinase</keyword>
<keyword evidence="14 18" id="KW-0472">Membrane</keyword>
<keyword evidence="15" id="KW-0829">Tyrosine-protein kinase</keyword>
<organism evidence="21 22">
    <name type="scientific">Georgenia deserti</name>
    <dbReference type="NCBI Taxonomy" id="2093781"/>
    <lineage>
        <taxon>Bacteria</taxon>
        <taxon>Bacillati</taxon>
        <taxon>Actinomycetota</taxon>
        <taxon>Actinomycetes</taxon>
        <taxon>Micrococcales</taxon>
        <taxon>Bogoriellaceae</taxon>
        <taxon>Georgenia</taxon>
    </lineage>
</organism>
<keyword evidence="9 18" id="KW-0812">Transmembrane</keyword>
<sequence>MGLNEYLSVLWKRWITVALLAVAGLAAGALLALTATPSYQATSRTLLSMDLGDTLGQARQGTNFTRDQMATYAEVASSPLVLQPVVEDLDLDVSPQALSNSVSVEIPTNTTILEITVVNASPQQAASVANAISSELTSAVDRFAPGGSDGEPAVEATVLSEAQTPAAPTSPNVGLNLGLGLGLGLLLGVGLAVLRETLDTKVRSDRDIAQVTETPVIGNIVFEDAGASHPVFMHADARGHRAEAIRRLRTNLQFVDLTERPSSIVVTSSVPGEGKSTTAINLAISLADAGGRILLIDADLRKPSVGEYLGLESRAGLTTVLIGRAQLEDVVQQAASSSLEVLPSGQTPPNPSELLGSKAMVNLLARATREYDHVIIDSPPLLPVTDAAVLSKLTGGTLLIAGADRIHRAQLSESVGALERVDAHMLGVVLNKVERRERDKYYYRYDSYDDSTPSGQAKPARVVTDDAVRPAPSKQESVPSEVQVVTTPENGHRVRTTWPGESLASLNDRRRGTN</sequence>
<evidence type="ECO:0000256" key="15">
    <source>
        <dbReference type="ARBA" id="ARBA00023137"/>
    </source>
</evidence>
<evidence type="ECO:0000256" key="12">
    <source>
        <dbReference type="ARBA" id="ARBA00022840"/>
    </source>
</evidence>
<evidence type="ECO:0000256" key="6">
    <source>
        <dbReference type="ARBA" id="ARBA00022475"/>
    </source>
</evidence>
<evidence type="ECO:0000256" key="13">
    <source>
        <dbReference type="ARBA" id="ARBA00022989"/>
    </source>
</evidence>
<keyword evidence="12" id="KW-0067">ATP-binding</keyword>
<evidence type="ECO:0000256" key="10">
    <source>
        <dbReference type="ARBA" id="ARBA00022741"/>
    </source>
</evidence>
<accession>A0ABW4L1A1</accession>
<evidence type="ECO:0000256" key="18">
    <source>
        <dbReference type="SAM" id="Phobius"/>
    </source>
</evidence>
<proteinExistence type="inferred from homology"/>
<keyword evidence="22" id="KW-1185">Reference proteome</keyword>